<organism evidence="2 3">
    <name type="scientific">Parabacteroides faecis</name>
    <dbReference type="NCBI Taxonomy" id="1217282"/>
    <lineage>
        <taxon>Bacteria</taxon>
        <taxon>Pseudomonadati</taxon>
        <taxon>Bacteroidota</taxon>
        <taxon>Bacteroidia</taxon>
        <taxon>Bacteroidales</taxon>
        <taxon>Tannerellaceae</taxon>
        <taxon>Parabacteroides</taxon>
    </lineage>
</organism>
<protein>
    <recommendedName>
        <fullName evidence="4">Major fimbrial subunit protein N-terminal domain-containing protein</fullName>
    </recommendedName>
</protein>
<comment type="caution">
    <text evidence="2">The sequence shown here is derived from an EMBL/GenBank/DDBJ whole genome shotgun (WGS) entry which is preliminary data.</text>
</comment>
<dbReference type="RefSeq" id="WP_183668621.1">
    <property type="nucleotide sequence ID" value="NZ_BMPB01000010.1"/>
</dbReference>
<keyword evidence="3" id="KW-1185">Reference proteome</keyword>
<evidence type="ECO:0008006" key="4">
    <source>
        <dbReference type="Google" id="ProtNLM"/>
    </source>
</evidence>
<evidence type="ECO:0000313" key="2">
    <source>
        <dbReference type="EMBL" id="MBB4620518.1"/>
    </source>
</evidence>
<feature type="chain" id="PRO_5045910799" description="Major fimbrial subunit protein N-terminal domain-containing protein" evidence="1">
    <location>
        <begin position="21"/>
        <end position="406"/>
    </location>
</feature>
<name>A0ABR6KI70_9BACT</name>
<dbReference type="EMBL" id="JACHOC010000001">
    <property type="protein sequence ID" value="MBB4620518.1"/>
    <property type="molecule type" value="Genomic_DNA"/>
</dbReference>
<proteinExistence type="predicted"/>
<gene>
    <name evidence="2" type="ORF">GGQ57_000392</name>
</gene>
<reference evidence="2 3" key="1">
    <citation type="submission" date="2020-08" db="EMBL/GenBank/DDBJ databases">
        <title>Genomic Encyclopedia of Type Strains, Phase IV (KMG-IV): sequencing the most valuable type-strain genomes for metagenomic binning, comparative biology and taxonomic classification.</title>
        <authorList>
            <person name="Goeker M."/>
        </authorList>
    </citation>
    <scope>NUCLEOTIDE SEQUENCE [LARGE SCALE GENOMIC DNA]</scope>
    <source>
        <strain evidence="2 3">DSM 102983</strain>
    </source>
</reference>
<evidence type="ECO:0000313" key="3">
    <source>
        <dbReference type="Proteomes" id="UP000533637"/>
    </source>
</evidence>
<keyword evidence="1" id="KW-0732">Signal</keyword>
<feature type="signal peptide" evidence="1">
    <location>
        <begin position="1"/>
        <end position="20"/>
    </location>
</feature>
<dbReference type="PROSITE" id="PS51257">
    <property type="entry name" value="PROKAR_LIPOPROTEIN"/>
    <property type="match status" value="1"/>
</dbReference>
<dbReference type="Proteomes" id="UP000533637">
    <property type="component" value="Unassembled WGS sequence"/>
</dbReference>
<evidence type="ECO:0000256" key="1">
    <source>
        <dbReference type="SAM" id="SignalP"/>
    </source>
</evidence>
<accession>A0ABR6KI70</accession>
<sequence length="406" mass="44118">MNFRNLFTALFAVATLFACSNDDESPVPDAGGPKSISVSLAGMPGIQTRASEAGNFLTKDTINVNSVLINLTDASNSVVVSKTVNKDVAADSDWSKLTGTGEGSGLKFINVPQTVSKVYIYGNPGSAVVDNQVTTTLDQQQGSGVLYSGVDEDLTPIVAEPVEPDPTSGQTYTANVTIKPILARIQINRIYFTDKKEFTFTRLVGGKTEEAKVTWTDFTADLKGIYLNKFFNTYHDSTNVEDLYSNASAVNNILEGKWLFNQPTPNDAASYASYNNYSGGAYQTINMVPATGKSYAFNFFPGSVVPTIHLDLTNINVEGMQSTNTTAFNPSLANKARFANIVKYFKAPDVEMTAADFKPGTIYNMEVELIPMLDNDLENIQFNVLVHVTIAPWAEETITPGFDLDQ</sequence>